<reference evidence="5 6" key="1">
    <citation type="submission" date="2019-07" db="EMBL/GenBank/DDBJ databases">
        <title>Draft genome for Aliikangiella sp. M105.</title>
        <authorList>
            <person name="Wang G."/>
        </authorList>
    </citation>
    <scope>NUCLEOTIDE SEQUENCE [LARGE SCALE GENOMIC DNA]</scope>
    <source>
        <strain evidence="5 6">M105</strain>
    </source>
</reference>
<evidence type="ECO:0000259" key="4">
    <source>
        <dbReference type="Pfam" id="PF25989"/>
    </source>
</evidence>
<dbReference type="InterPro" id="IPR058637">
    <property type="entry name" value="YknX-like_C"/>
</dbReference>
<feature type="coiled-coil region" evidence="2">
    <location>
        <begin position="118"/>
        <end position="173"/>
    </location>
</feature>
<name>A0A545TS26_9GAMM</name>
<evidence type="ECO:0000313" key="6">
    <source>
        <dbReference type="Proteomes" id="UP000315439"/>
    </source>
</evidence>
<evidence type="ECO:0000256" key="3">
    <source>
        <dbReference type="SAM" id="SignalP"/>
    </source>
</evidence>
<evidence type="ECO:0000256" key="1">
    <source>
        <dbReference type="ARBA" id="ARBA00009477"/>
    </source>
</evidence>
<dbReference type="SUPFAM" id="SSF111369">
    <property type="entry name" value="HlyD-like secretion proteins"/>
    <property type="match status" value="1"/>
</dbReference>
<feature type="domain" description="YknX-like C-terminal permuted SH3-like" evidence="4">
    <location>
        <begin position="284"/>
        <end position="350"/>
    </location>
</feature>
<dbReference type="Proteomes" id="UP000315439">
    <property type="component" value="Unassembled WGS sequence"/>
</dbReference>
<dbReference type="EMBL" id="VIKS01000019">
    <property type="protein sequence ID" value="TQV80024.1"/>
    <property type="molecule type" value="Genomic_DNA"/>
</dbReference>
<dbReference type="NCBIfam" id="TIGR01730">
    <property type="entry name" value="RND_mfp"/>
    <property type="match status" value="1"/>
</dbReference>
<keyword evidence="3" id="KW-0732">Signal</keyword>
<sequence>MEIKMSLLKRMTVVSLTSFSLALLSINAIAQEVTQMVSVEQAKQQHVTPTVWLPGNVVNRSNARISTEQNGRLTWILDVGAKVNKGDPLAKLDARHLDLQLAEKQAQFRQQKINADYLKKQQKRLRALIDNNSTARAEFDRTEKDLHIANEALGALEIQAKQIELAIEKATIKAPFAGKINRRLVQQGEYVTMGMPLVQLVDPNTLDITIAAPLSVAPYLSANNEVLVKFKDKLLTVPVRTWSPAGDSSSRTFEVKLNASQYDLFSGLAVTASLPNEKAVSATLVPRDALILREKETYVIAVDTESNARKIRVSVGRGIGEWVSVEGKVSAGDKLVVRGGERLEDGQKVRINQPEVKQGVENIAAN</sequence>
<evidence type="ECO:0000313" key="5">
    <source>
        <dbReference type="EMBL" id="TQV80024.1"/>
    </source>
</evidence>
<comment type="caution">
    <text evidence="5">The sequence shown here is derived from an EMBL/GenBank/DDBJ whole genome shotgun (WGS) entry which is preliminary data.</text>
</comment>
<organism evidence="5 6">
    <name type="scientific">Aliikangiella coralliicola</name>
    <dbReference type="NCBI Taxonomy" id="2592383"/>
    <lineage>
        <taxon>Bacteria</taxon>
        <taxon>Pseudomonadati</taxon>
        <taxon>Pseudomonadota</taxon>
        <taxon>Gammaproteobacteria</taxon>
        <taxon>Oceanospirillales</taxon>
        <taxon>Pleioneaceae</taxon>
        <taxon>Aliikangiella</taxon>
    </lineage>
</organism>
<dbReference type="OrthoDB" id="9800613at2"/>
<dbReference type="Gene3D" id="2.40.30.170">
    <property type="match status" value="1"/>
</dbReference>
<gene>
    <name evidence="5" type="ORF">FLL46_26745</name>
</gene>
<dbReference type="InterPro" id="IPR006143">
    <property type="entry name" value="RND_pump_MFP"/>
</dbReference>
<feature type="signal peptide" evidence="3">
    <location>
        <begin position="1"/>
        <end position="30"/>
    </location>
</feature>
<proteinExistence type="inferred from homology"/>
<dbReference type="Pfam" id="PF25989">
    <property type="entry name" value="YknX_C"/>
    <property type="match status" value="1"/>
</dbReference>
<dbReference type="GO" id="GO:1990281">
    <property type="term" value="C:efflux pump complex"/>
    <property type="evidence" value="ECO:0007669"/>
    <property type="project" value="TreeGrafter"/>
</dbReference>
<dbReference type="Gene3D" id="1.10.287.470">
    <property type="entry name" value="Helix hairpin bin"/>
    <property type="match status" value="1"/>
</dbReference>
<dbReference type="PANTHER" id="PTHR30469">
    <property type="entry name" value="MULTIDRUG RESISTANCE PROTEIN MDTA"/>
    <property type="match status" value="1"/>
</dbReference>
<dbReference type="AlphaFoldDB" id="A0A545TS26"/>
<dbReference type="Gene3D" id="2.40.50.100">
    <property type="match status" value="1"/>
</dbReference>
<feature type="chain" id="PRO_5022130471" evidence="3">
    <location>
        <begin position="31"/>
        <end position="366"/>
    </location>
</feature>
<protein>
    <submittedName>
        <fullName evidence="5">Efflux RND transporter periplasmic adaptor subunit</fullName>
    </submittedName>
</protein>
<dbReference type="GO" id="GO:0015562">
    <property type="term" value="F:efflux transmembrane transporter activity"/>
    <property type="evidence" value="ECO:0007669"/>
    <property type="project" value="TreeGrafter"/>
</dbReference>
<dbReference type="PANTHER" id="PTHR30469:SF15">
    <property type="entry name" value="HLYD FAMILY OF SECRETION PROTEINS"/>
    <property type="match status" value="1"/>
</dbReference>
<evidence type="ECO:0000256" key="2">
    <source>
        <dbReference type="SAM" id="Coils"/>
    </source>
</evidence>
<comment type="similarity">
    <text evidence="1">Belongs to the membrane fusion protein (MFP) (TC 8.A.1) family.</text>
</comment>
<dbReference type="Gene3D" id="2.40.420.20">
    <property type="match status" value="1"/>
</dbReference>
<keyword evidence="6" id="KW-1185">Reference proteome</keyword>
<accession>A0A545TS26</accession>
<keyword evidence="2" id="KW-0175">Coiled coil</keyword>